<evidence type="ECO:0000313" key="1">
    <source>
        <dbReference type="EMBL" id="NEI46431.1"/>
    </source>
</evidence>
<protein>
    <submittedName>
        <fullName evidence="1">Uncharacterized protein</fullName>
    </submittedName>
</protein>
<dbReference type="Proteomes" id="UP000661163">
    <property type="component" value="Unassembled WGS sequence"/>
</dbReference>
<gene>
    <name evidence="1" type="ORF">GR217_01790</name>
</gene>
<dbReference type="RefSeq" id="WP_130691963.1">
    <property type="nucleotide sequence ID" value="NZ_CP140843.1"/>
</dbReference>
<comment type="caution">
    <text evidence="1">The sequence shown here is derived from an EMBL/GenBank/DDBJ whole genome shotgun (WGS) entry which is preliminary data.</text>
</comment>
<evidence type="ECO:0000313" key="2">
    <source>
        <dbReference type="Proteomes" id="UP000661163"/>
    </source>
</evidence>
<sequence length="69" mass="8233">MAVVRLPASHIPEHGCWAMLGDTKNARLYRRKVRAIYPDFDVDKWLSVVPFKEQWQKEQYREALRRAGF</sequence>
<reference evidence="1 2" key="1">
    <citation type="submission" date="2019-12" db="EMBL/GenBank/DDBJ databases">
        <title>Rhizobium genotypes associated with high levels of biological nitrogen fixation by grain legumes in a temperate-maritime cropping system.</title>
        <authorList>
            <person name="Maluk M."/>
            <person name="Francesc Ferrando Molina F."/>
            <person name="Lopez Del Egido L."/>
            <person name="Lafos M."/>
            <person name="Langarica-Fuentes A."/>
            <person name="Gebre Yohannes G."/>
            <person name="Young M.W."/>
            <person name="Martin P."/>
            <person name="Gantlett R."/>
            <person name="Kenicer G."/>
            <person name="Hawes C."/>
            <person name="Begg G.S."/>
            <person name="Quilliam R.S."/>
            <person name="Squire G.R."/>
            <person name="Poole P.S."/>
            <person name="Young P.W."/>
            <person name="Iannetta P.M."/>
            <person name="James E.K."/>
        </authorList>
    </citation>
    <scope>NUCLEOTIDE SEQUENCE [LARGE SCALE GENOMIC DNA]</scope>
    <source>
        <strain evidence="1 2">JHI985</strain>
    </source>
</reference>
<proteinExistence type="predicted"/>
<dbReference type="EMBL" id="WUFC01000001">
    <property type="protein sequence ID" value="NEI46431.1"/>
    <property type="molecule type" value="Genomic_DNA"/>
</dbReference>
<dbReference type="AlphaFoldDB" id="A0AAE4YJD0"/>
<name>A0AAE4YJD0_9HYPH</name>
<organism evidence="1 2">
    <name type="scientific">Rhizobium ruizarguesonis</name>
    <dbReference type="NCBI Taxonomy" id="2081791"/>
    <lineage>
        <taxon>Bacteria</taxon>
        <taxon>Pseudomonadati</taxon>
        <taxon>Pseudomonadota</taxon>
        <taxon>Alphaproteobacteria</taxon>
        <taxon>Hyphomicrobiales</taxon>
        <taxon>Rhizobiaceae</taxon>
        <taxon>Rhizobium/Agrobacterium group</taxon>
        <taxon>Rhizobium</taxon>
    </lineage>
</organism>
<accession>A0AAE4YJD0</accession>